<evidence type="ECO:0000313" key="1">
    <source>
        <dbReference type="EMBL" id="KAJ8968186.1"/>
    </source>
</evidence>
<dbReference type="EMBL" id="JAPWTJ010002045">
    <property type="protein sequence ID" value="KAJ8968186.1"/>
    <property type="molecule type" value="Genomic_DNA"/>
</dbReference>
<dbReference type="Proteomes" id="UP001162164">
    <property type="component" value="Unassembled WGS sequence"/>
</dbReference>
<dbReference type="InterPro" id="IPR010989">
    <property type="entry name" value="SNARE"/>
</dbReference>
<organism evidence="1 2">
    <name type="scientific">Molorchus minor</name>
    <dbReference type="NCBI Taxonomy" id="1323400"/>
    <lineage>
        <taxon>Eukaryota</taxon>
        <taxon>Metazoa</taxon>
        <taxon>Ecdysozoa</taxon>
        <taxon>Arthropoda</taxon>
        <taxon>Hexapoda</taxon>
        <taxon>Insecta</taxon>
        <taxon>Pterygota</taxon>
        <taxon>Neoptera</taxon>
        <taxon>Endopterygota</taxon>
        <taxon>Coleoptera</taxon>
        <taxon>Polyphaga</taxon>
        <taxon>Cucujiformia</taxon>
        <taxon>Chrysomeloidea</taxon>
        <taxon>Cerambycidae</taxon>
        <taxon>Lamiinae</taxon>
        <taxon>Monochamini</taxon>
        <taxon>Molorchus</taxon>
    </lineage>
</organism>
<proteinExistence type="predicted"/>
<evidence type="ECO:0008006" key="3">
    <source>
        <dbReference type="Google" id="ProtNLM"/>
    </source>
</evidence>
<dbReference type="SUPFAM" id="SSF47661">
    <property type="entry name" value="t-snare proteins"/>
    <property type="match status" value="1"/>
</dbReference>
<keyword evidence="2" id="KW-1185">Reference proteome</keyword>
<dbReference type="Gene3D" id="1.20.58.70">
    <property type="match status" value="1"/>
</dbReference>
<gene>
    <name evidence="1" type="ORF">NQ317_006788</name>
</gene>
<comment type="caution">
    <text evidence="1">The sequence shown here is derived from an EMBL/GenBank/DDBJ whole genome shotgun (WGS) entry which is preliminary data.</text>
</comment>
<sequence length="173" mass="20314">MASRSLTDVFLLMRNNAIRSRRIYPDQDTSERMHLVSLTDMEEGFSDRIDNRMPPVWIDYLEKAQMIIPKLKSKISDLKTLHSRHLHRSTFDESSEDEVAIENCSHEITRMFNDCHRLIQIIKSHSNEGIPKERKLTINVYHSLATALQELSTLFRSTQNSYLRQIQSRGRQI</sequence>
<protein>
    <recommendedName>
        <fullName evidence="3">Syntaxin-16</fullName>
    </recommendedName>
</protein>
<name>A0ABQ9IXR8_9CUCU</name>
<accession>A0ABQ9IXR8</accession>
<reference evidence="1" key="1">
    <citation type="journal article" date="2023" name="Insect Mol. Biol.">
        <title>Genome sequencing provides insights into the evolution of gene families encoding plant cell wall-degrading enzymes in longhorned beetles.</title>
        <authorList>
            <person name="Shin N.R."/>
            <person name="Okamura Y."/>
            <person name="Kirsch R."/>
            <person name="Pauchet Y."/>
        </authorList>
    </citation>
    <scope>NUCLEOTIDE SEQUENCE</scope>
    <source>
        <strain evidence="1">MMC_N1</strain>
    </source>
</reference>
<evidence type="ECO:0000313" key="2">
    <source>
        <dbReference type="Proteomes" id="UP001162164"/>
    </source>
</evidence>